<keyword evidence="3" id="KW-0186">Copper</keyword>
<dbReference type="InterPro" id="IPR036163">
    <property type="entry name" value="HMA_dom_sf"/>
</dbReference>
<dbReference type="AlphaFoldDB" id="A0A1I3XS58"/>
<evidence type="ECO:0000259" key="4">
    <source>
        <dbReference type="PROSITE" id="PS50846"/>
    </source>
</evidence>
<sequence>MLKETYEIEGMSCASCAQTVEKAVAKLKGVDSVNVNLATEKMSVAYDTNVLKNQEIEQAVKDAGYKASKNTLNHTYEIEGMSCASCA</sequence>
<evidence type="ECO:0000313" key="5">
    <source>
        <dbReference type="EMBL" id="SFK21816.1"/>
    </source>
</evidence>
<dbReference type="CDD" id="cd00371">
    <property type="entry name" value="HMA"/>
    <property type="match status" value="1"/>
</dbReference>
<dbReference type="NCBIfam" id="TIGR00003">
    <property type="entry name" value="copper ion binding protein"/>
    <property type="match status" value="1"/>
</dbReference>
<evidence type="ECO:0000256" key="2">
    <source>
        <dbReference type="ARBA" id="ARBA00022723"/>
    </source>
</evidence>
<evidence type="ECO:0000256" key="1">
    <source>
        <dbReference type="ARBA" id="ARBA00015313"/>
    </source>
</evidence>
<dbReference type="FunFam" id="3.30.70.100:FF:000005">
    <property type="entry name" value="Copper-exporting P-type ATPase A"/>
    <property type="match status" value="1"/>
</dbReference>
<dbReference type="Proteomes" id="UP000199589">
    <property type="component" value="Unassembled WGS sequence"/>
</dbReference>
<accession>A0A1I3XS58</accession>
<keyword evidence="2" id="KW-0479">Metal-binding</keyword>
<feature type="domain" description="HMA" evidence="4">
    <location>
        <begin position="2"/>
        <end position="68"/>
    </location>
</feature>
<dbReference type="Pfam" id="PF00403">
    <property type="entry name" value="HMA"/>
    <property type="match status" value="1"/>
</dbReference>
<evidence type="ECO:0000256" key="3">
    <source>
        <dbReference type="ARBA" id="ARBA00023008"/>
    </source>
</evidence>
<dbReference type="PANTHER" id="PTHR46594">
    <property type="entry name" value="P-TYPE CATION-TRANSPORTING ATPASE"/>
    <property type="match status" value="1"/>
</dbReference>
<dbReference type="Gene3D" id="3.30.70.100">
    <property type="match status" value="1"/>
</dbReference>
<dbReference type="InterPro" id="IPR017969">
    <property type="entry name" value="Heavy-metal-associated_CS"/>
</dbReference>
<dbReference type="InterPro" id="IPR001802">
    <property type="entry name" value="MerP/CopZ"/>
</dbReference>
<dbReference type="GO" id="GO:0005507">
    <property type="term" value="F:copper ion binding"/>
    <property type="evidence" value="ECO:0007669"/>
    <property type="project" value="InterPro"/>
</dbReference>
<dbReference type="InterPro" id="IPR006121">
    <property type="entry name" value="HMA_dom"/>
</dbReference>
<dbReference type="SUPFAM" id="SSF55008">
    <property type="entry name" value="HMA, heavy metal-associated domain"/>
    <property type="match status" value="1"/>
</dbReference>
<dbReference type="PROSITE" id="PS50846">
    <property type="entry name" value="HMA_2"/>
    <property type="match status" value="1"/>
</dbReference>
<dbReference type="PROSITE" id="PS01047">
    <property type="entry name" value="HMA_1"/>
    <property type="match status" value="1"/>
</dbReference>
<dbReference type="PANTHER" id="PTHR46594:SF4">
    <property type="entry name" value="P-TYPE CATION-TRANSPORTING ATPASE"/>
    <property type="match status" value="1"/>
</dbReference>
<dbReference type="InterPro" id="IPR006122">
    <property type="entry name" value="HMA_Cu_ion-bd"/>
</dbReference>
<organism evidence="5 6">
    <name type="scientific">Marinilactibacillus piezotolerans</name>
    <dbReference type="NCBI Taxonomy" id="258723"/>
    <lineage>
        <taxon>Bacteria</taxon>
        <taxon>Bacillati</taxon>
        <taxon>Bacillota</taxon>
        <taxon>Bacilli</taxon>
        <taxon>Lactobacillales</taxon>
        <taxon>Carnobacteriaceae</taxon>
        <taxon>Marinilactibacillus</taxon>
    </lineage>
</organism>
<name>A0A1I3XS58_9LACT</name>
<dbReference type="EMBL" id="FOSJ01000016">
    <property type="protein sequence ID" value="SFK21816.1"/>
    <property type="molecule type" value="Genomic_DNA"/>
</dbReference>
<dbReference type="PRINTS" id="PR00946">
    <property type="entry name" value="HGSCAVENGER"/>
</dbReference>
<protein>
    <recommendedName>
        <fullName evidence="1">Copper chaperone CopZ</fullName>
    </recommendedName>
</protein>
<reference evidence="6" key="1">
    <citation type="submission" date="2016-10" db="EMBL/GenBank/DDBJ databases">
        <authorList>
            <person name="Varghese N."/>
            <person name="Submissions S."/>
        </authorList>
    </citation>
    <scope>NUCLEOTIDE SEQUENCE [LARGE SCALE GENOMIC DNA]</scope>
    <source>
        <strain evidence="6">DSM 16108</strain>
    </source>
</reference>
<gene>
    <name evidence="5" type="ORF">SAMN04488569_101620</name>
</gene>
<keyword evidence="6" id="KW-1185">Reference proteome</keyword>
<proteinExistence type="predicted"/>
<evidence type="ECO:0000313" key="6">
    <source>
        <dbReference type="Proteomes" id="UP000199589"/>
    </source>
</evidence>